<dbReference type="InterPro" id="IPR051216">
    <property type="entry name" value="Teneurin"/>
</dbReference>
<evidence type="ECO:0000256" key="1">
    <source>
        <dbReference type="ARBA" id="ARBA00022536"/>
    </source>
</evidence>
<evidence type="ECO:0000313" key="6">
    <source>
        <dbReference type="Proteomes" id="UP000663722"/>
    </source>
</evidence>
<keyword evidence="2" id="KW-0677">Repeat</keyword>
<evidence type="ECO:0000256" key="2">
    <source>
        <dbReference type="ARBA" id="ARBA00022737"/>
    </source>
</evidence>
<dbReference type="AlphaFoldDB" id="A0A975BEV1"/>
<dbReference type="PANTHER" id="PTHR11219">
    <property type="entry name" value="TENEURIN AND N-ACETYLGLUCOSAMINE-1-PHOSPHODIESTER ALPHA-N-ACETYLGLUCOSAMINIDASE"/>
    <property type="match status" value="1"/>
</dbReference>
<dbReference type="Gene3D" id="2.180.10.10">
    <property type="entry name" value="RHS repeat-associated core"/>
    <property type="match status" value="1"/>
</dbReference>
<dbReference type="PANTHER" id="PTHR11219:SF69">
    <property type="entry name" value="TENEURIN-A"/>
    <property type="match status" value="1"/>
</dbReference>
<dbReference type="InterPro" id="IPR056823">
    <property type="entry name" value="TEN-like_YD-shell"/>
</dbReference>
<dbReference type="EMBL" id="CP061800">
    <property type="protein sequence ID" value="QTA84136.1"/>
    <property type="molecule type" value="Genomic_DNA"/>
</dbReference>
<feature type="domain" description="Teneurin-like YD-shell" evidence="4">
    <location>
        <begin position="9"/>
        <end position="210"/>
    </location>
</feature>
<name>A0A975BEV1_9BACT</name>
<keyword evidence="6" id="KW-1185">Reference proteome</keyword>
<keyword evidence="3" id="KW-1015">Disulfide bond</keyword>
<organism evidence="5 6">
    <name type="scientific">Desulfonema magnum</name>
    <dbReference type="NCBI Taxonomy" id="45655"/>
    <lineage>
        <taxon>Bacteria</taxon>
        <taxon>Pseudomonadati</taxon>
        <taxon>Thermodesulfobacteriota</taxon>
        <taxon>Desulfobacteria</taxon>
        <taxon>Desulfobacterales</taxon>
        <taxon>Desulfococcaceae</taxon>
        <taxon>Desulfonema</taxon>
    </lineage>
</organism>
<dbReference type="NCBIfam" id="TIGR03696">
    <property type="entry name" value="Rhs_assc_core"/>
    <property type="match status" value="1"/>
</dbReference>
<evidence type="ECO:0000256" key="3">
    <source>
        <dbReference type="ARBA" id="ARBA00023157"/>
    </source>
</evidence>
<evidence type="ECO:0000259" key="4">
    <source>
        <dbReference type="Pfam" id="PF25023"/>
    </source>
</evidence>
<dbReference type="InterPro" id="IPR022385">
    <property type="entry name" value="Rhs_assc_core"/>
</dbReference>
<keyword evidence="1" id="KW-0245">EGF-like domain</keyword>
<proteinExistence type="predicted"/>
<dbReference type="Pfam" id="PF25023">
    <property type="entry name" value="TEN_YD-shell"/>
    <property type="match status" value="1"/>
</dbReference>
<dbReference type="RefSeq" id="WP_246556154.1">
    <property type="nucleotide sequence ID" value="NZ_CP061800.1"/>
</dbReference>
<accession>A0A975BEV1</accession>
<gene>
    <name evidence="5" type="ORF">dnm_001290</name>
</gene>
<reference evidence="5" key="1">
    <citation type="journal article" date="2021" name="Microb. Physiol.">
        <title>Proteogenomic Insights into the Physiology of Marine, Sulfate-Reducing, Filamentous Desulfonema limicola and Desulfonema magnum.</title>
        <authorList>
            <person name="Schnaars V."/>
            <person name="Wohlbrand L."/>
            <person name="Scheve S."/>
            <person name="Hinrichs C."/>
            <person name="Reinhardt R."/>
            <person name="Rabus R."/>
        </authorList>
    </citation>
    <scope>NUCLEOTIDE SEQUENCE</scope>
    <source>
        <strain evidence="5">4be13</strain>
    </source>
</reference>
<evidence type="ECO:0000313" key="5">
    <source>
        <dbReference type="EMBL" id="QTA84136.1"/>
    </source>
</evidence>
<dbReference type="KEGG" id="dmm:dnm_001290"/>
<sequence length="372" mass="41474">MHKGIASRTLSYEDEDRILTAGGTEYDFDADGFLETKTVNPGGADEEVTSYSYSSRGEMLRADLPDGRFIEYVHDPLGRRIAKKVNGIPTEKYLWQGLTRLLAVYDGNDNLLMRFEYADGRMPVAMTAGGATYYLAYDQVGTLKAVSDSSGNVLLKREYDSFGNILHEEGTPPFEIPFGFAGGLHDKDTGLVRFGHRDYDPEIGRWTAKDPIGFGGGDTDLYGYCLSDSVNLIDPEGMSHWLIRLTEKSYKIVREISKKKAVKARRDGQNVLSKNKQSAHEIEVAARNGNTKDILRHKGHELRDADRNILRGNDGSPLKGRPHYQTDGINGHSFWTGIIGIIGSLLDPFDAIAGELARDEDYLNPHYENNCR</sequence>
<protein>
    <submittedName>
        <fullName evidence="5">RHS repeat-associated core domain-containing protein</fullName>
    </submittedName>
</protein>
<dbReference type="Proteomes" id="UP000663722">
    <property type="component" value="Chromosome"/>
</dbReference>
<dbReference type="PRINTS" id="PR00394">
    <property type="entry name" value="RHSPROTEIN"/>
</dbReference>